<evidence type="ECO:0000313" key="9">
    <source>
        <dbReference type="EMBL" id="PTL73871.1"/>
    </source>
</evidence>
<organism evidence="9 10">
    <name type="scientific">Rathayibacter caricis DSM 15933</name>
    <dbReference type="NCBI Taxonomy" id="1328867"/>
    <lineage>
        <taxon>Bacteria</taxon>
        <taxon>Bacillati</taxon>
        <taxon>Actinomycetota</taxon>
        <taxon>Actinomycetes</taxon>
        <taxon>Micrococcales</taxon>
        <taxon>Microbacteriaceae</taxon>
        <taxon>Rathayibacter</taxon>
    </lineage>
</organism>
<evidence type="ECO:0000313" key="10">
    <source>
        <dbReference type="Proteomes" id="UP000241085"/>
    </source>
</evidence>
<evidence type="ECO:0000256" key="8">
    <source>
        <dbReference type="RuleBase" id="RU361187"/>
    </source>
</evidence>
<dbReference type="GO" id="GO:0045493">
    <property type="term" value="P:xylan catabolic process"/>
    <property type="evidence" value="ECO:0007669"/>
    <property type="project" value="UniProtKB-KW"/>
</dbReference>
<keyword evidence="5 8" id="KW-0326">Glycosidase</keyword>
<keyword evidence="10" id="KW-1185">Reference proteome</keyword>
<dbReference type="Proteomes" id="UP000241085">
    <property type="component" value="Unassembled WGS sequence"/>
</dbReference>
<reference evidence="9 10" key="1">
    <citation type="submission" date="2018-03" db="EMBL/GenBank/DDBJ databases">
        <title>Bacteriophage NCPPB3778 and a type I-E CRISPR drive the evolution of the US Biological Select Agent, Rathayibacter toxicus.</title>
        <authorList>
            <person name="Davis E.W.II."/>
            <person name="Tabima J.F."/>
            <person name="Weisberg A.J."/>
            <person name="Dantas Lopes L."/>
            <person name="Wiseman M.S."/>
            <person name="Wiseman M.S."/>
            <person name="Pupko T."/>
            <person name="Belcher M.S."/>
            <person name="Sechler A.J."/>
            <person name="Tancos M.A."/>
            <person name="Schroeder B.K."/>
            <person name="Murray T.D."/>
            <person name="Luster D.G."/>
            <person name="Schneider W.L."/>
            <person name="Rogers E."/>
            <person name="Andreote F.D."/>
            <person name="Grunwald N.J."/>
            <person name="Putnam M.L."/>
            <person name="Chang J.H."/>
        </authorList>
    </citation>
    <scope>NUCLEOTIDE SEQUENCE [LARGE SCALE GENOMIC DNA]</scope>
    <source>
        <strain evidence="9 10">DSM 15933</strain>
    </source>
</reference>
<gene>
    <name evidence="9" type="ORF">C1I63_14175</name>
</gene>
<feature type="site" description="Important for catalytic activity, responsible for pKa modulation of the active site Glu and correct orientation of both the proton donor and substrate" evidence="7">
    <location>
        <position position="131"/>
    </location>
</feature>
<evidence type="ECO:0000256" key="6">
    <source>
        <dbReference type="PIRSR" id="PIRSR606710-1"/>
    </source>
</evidence>
<dbReference type="InterPro" id="IPR006710">
    <property type="entry name" value="Glyco_hydro_43"/>
</dbReference>
<dbReference type="PANTHER" id="PTHR43772">
    <property type="entry name" value="ENDO-1,4-BETA-XYLANASE"/>
    <property type="match status" value="1"/>
</dbReference>
<dbReference type="CDD" id="cd09004">
    <property type="entry name" value="GH43_bXyl-like"/>
    <property type="match status" value="1"/>
</dbReference>
<comment type="similarity">
    <text evidence="1 8">Belongs to the glycosyl hydrolase 43 family.</text>
</comment>
<dbReference type="InterPro" id="IPR052176">
    <property type="entry name" value="Glycosyl_Hydrlase_43_Enz"/>
</dbReference>
<feature type="active site" description="Proton acceptor" evidence="6">
    <location>
        <position position="20"/>
    </location>
</feature>
<evidence type="ECO:0000256" key="5">
    <source>
        <dbReference type="ARBA" id="ARBA00023295"/>
    </source>
</evidence>
<keyword evidence="4" id="KW-0119">Carbohydrate metabolism</keyword>
<dbReference type="Pfam" id="PF04616">
    <property type="entry name" value="Glyco_hydro_43"/>
    <property type="match status" value="1"/>
</dbReference>
<evidence type="ECO:0000256" key="1">
    <source>
        <dbReference type="ARBA" id="ARBA00009865"/>
    </source>
</evidence>
<dbReference type="AlphaFoldDB" id="A0A2T4UWG2"/>
<dbReference type="SUPFAM" id="SSF75005">
    <property type="entry name" value="Arabinanase/levansucrase/invertase"/>
    <property type="match status" value="1"/>
</dbReference>
<dbReference type="EMBL" id="PZPL01000001">
    <property type="protein sequence ID" value="PTL73871.1"/>
    <property type="molecule type" value="Genomic_DNA"/>
</dbReference>
<sequence>MHDTDTRAPSPSPLERFLADPSLVVSGGRWHLFPTTDGIHDWGSRAFRCYSSPDLVDWTDEGEILRLGRDVAWADSFAWAPAALERDGTHYLYFTAGNSIGVARASDAAGPYADLGTPLVPAGRFPGTAIDPSVFVDDDGAVYLLWGNSVAHLVRLGDDLMSFHEDAVHSWVPTGFREAAHLHRRGDSYFLTWSENDTREEDYRVRWAVGSSLFGPWTDGGVLLEKNTAEGILATGHHSICRVPGTDDWVIAYHRFAVPGGDGVHREIVFDLLHHDGDRLVPVVPRHAHLRLPLS</sequence>
<keyword evidence="3 8" id="KW-0378">Hydrolase</keyword>
<comment type="caution">
    <text evidence="9">The sequence shown here is derived from an EMBL/GenBank/DDBJ whole genome shotgun (WGS) entry which is preliminary data.</text>
</comment>
<protein>
    <submittedName>
        <fullName evidence="9">Beta-xylosidase</fullName>
    </submittedName>
</protein>
<proteinExistence type="inferred from homology"/>
<dbReference type="Gene3D" id="2.115.10.20">
    <property type="entry name" value="Glycosyl hydrolase domain, family 43"/>
    <property type="match status" value="1"/>
</dbReference>
<dbReference type="RefSeq" id="WP_107575194.1">
    <property type="nucleotide sequence ID" value="NZ_PZPL01000001.1"/>
</dbReference>
<keyword evidence="2" id="KW-0858">Xylan degradation</keyword>
<evidence type="ECO:0000256" key="7">
    <source>
        <dbReference type="PIRSR" id="PIRSR606710-2"/>
    </source>
</evidence>
<keyword evidence="2" id="KW-0624">Polysaccharide degradation</keyword>
<dbReference type="GO" id="GO:0004553">
    <property type="term" value="F:hydrolase activity, hydrolyzing O-glycosyl compounds"/>
    <property type="evidence" value="ECO:0007669"/>
    <property type="project" value="InterPro"/>
</dbReference>
<accession>A0A2T4UWG2</accession>
<evidence type="ECO:0000256" key="3">
    <source>
        <dbReference type="ARBA" id="ARBA00022801"/>
    </source>
</evidence>
<name>A0A2T4UWG2_9MICO</name>
<evidence type="ECO:0000256" key="4">
    <source>
        <dbReference type="ARBA" id="ARBA00023277"/>
    </source>
</evidence>
<dbReference type="PANTHER" id="PTHR43772:SF2">
    <property type="entry name" value="PUTATIVE (AFU_ORTHOLOGUE AFUA_2G04480)-RELATED"/>
    <property type="match status" value="1"/>
</dbReference>
<dbReference type="InterPro" id="IPR023296">
    <property type="entry name" value="Glyco_hydro_beta-prop_sf"/>
</dbReference>
<evidence type="ECO:0000256" key="2">
    <source>
        <dbReference type="ARBA" id="ARBA00022651"/>
    </source>
</evidence>
<feature type="active site" description="Proton donor" evidence="6">
    <location>
        <position position="178"/>
    </location>
</feature>